<dbReference type="Pfam" id="PF07426">
    <property type="entry name" value="Dynactin_p22"/>
    <property type="match status" value="1"/>
</dbReference>
<dbReference type="InterPro" id="IPR009991">
    <property type="entry name" value="DCTN3"/>
</dbReference>
<dbReference type="GO" id="GO:0005869">
    <property type="term" value="C:dynactin complex"/>
    <property type="evidence" value="ECO:0007669"/>
    <property type="project" value="InterPro"/>
</dbReference>
<gene>
    <name evidence="1" type="ORF">C6P46_001538</name>
</gene>
<evidence type="ECO:0000313" key="1">
    <source>
        <dbReference type="EMBL" id="KAG0654703.1"/>
    </source>
</evidence>
<dbReference type="OrthoDB" id="16729at2759"/>
<sequence>MTLEEQPRPISPATALELRLRFLEQLLAPPPSNAAPSPARIPLTRHVAALQDQLRTVVDKRANGSDAIKRFVANFRRTDDANAPLLSIGTLAIEAPGSEGLTAEAKATLVLEAEHEIRTLEKDLRELQVLDEQNVIDAGRLPEHEQLKEALAQTRSAAVPLSRKYSDLEARMTVLLQRYNHHISTMSELFVSWDDLLTEAETALTRLEKARDQPLDIS</sequence>
<proteinExistence type="predicted"/>
<dbReference type="PANTHER" id="PTHR28360">
    <property type="entry name" value="DYNACTIN SUBUNIT 3"/>
    <property type="match status" value="1"/>
</dbReference>
<accession>A0A9P6VTT5</accession>
<dbReference type="GO" id="GO:0061640">
    <property type="term" value="P:cytoskeleton-dependent cytokinesis"/>
    <property type="evidence" value="ECO:0007669"/>
    <property type="project" value="InterPro"/>
</dbReference>
<dbReference type="Proteomes" id="UP000777482">
    <property type="component" value="Unassembled WGS sequence"/>
</dbReference>
<dbReference type="EMBL" id="PUHQ01000141">
    <property type="protein sequence ID" value="KAG0654703.1"/>
    <property type="molecule type" value="Genomic_DNA"/>
</dbReference>
<keyword evidence="2" id="KW-1185">Reference proteome</keyword>
<evidence type="ECO:0000313" key="2">
    <source>
        <dbReference type="Proteomes" id="UP000777482"/>
    </source>
</evidence>
<name>A0A9P6VTT5_RHOMI</name>
<comment type="caution">
    <text evidence="1">The sequence shown here is derived from an EMBL/GenBank/DDBJ whole genome shotgun (WGS) entry which is preliminary data.</text>
</comment>
<organism evidence="1 2">
    <name type="scientific">Rhodotorula mucilaginosa</name>
    <name type="common">Yeast</name>
    <name type="synonym">Rhodotorula rubra</name>
    <dbReference type="NCBI Taxonomy" id="5537"/>
    <lineage>
        <taxon>Eukaryota</taxon>
        <taxon>Fungi</taxon>
        <taxon>Dikarya</taxon>
        <taxon>Basidiomycota</taxon>
        <taxon>Pucciniomycotina</taxon>
        <taxon>Microbotryomycetes</taxon>
        <taxon>Sporidiobolales</taxon>
        <taxon>Sporidiobolaceae</taxon>
        <taxon>Rhodotorula</taxon>
    </lineage>
</organism>
<evidence type="ECO:0008006" key="3">
    <source>
        <dbReference type="Google" id="ProtNLM"/>
    </source>
</evidence>
<dbReference type="PANTHER" id="PTHR28360:SF1">
    <property type="entry name" value="DYNACTIN SUBUNIT 3"/>
    <property type="match status" value="1"/>
</dbReference>
<dbReference type="AlphaFoldDB" id="A0A9P6VTT5"/>
<reference evidence="1 2" key="1">
    <citation type="submission" date="2020-11" db="EMBL/GenBank/DDBJ databases">
        <title>Kefir isolates.</title>
        <authorList>
            <person name="Marcisauskas S."/>
            <person name="Kim Y."/>
            <person name="Blasche S."/>
        </authorList>
    </citation>
    <scope>NUCLEOTIDE SEQUENCE [LARGE SCALE GENOMIC DNA]</scope>
    <source>
        <strain evidence="1 2">KR</strain>
    </source>
</reference>
<protein>
    <recommendedName>
        <fullName evidence="3">Dynactin subunit 3</fullName>
    </recommendedName>
</protein>